<gene>
    <name evidence="3" type="ORF">V5N11_000894</name>
</gene>
<evidence type="ECO:0000313" key="3">
    <source>
        <dbReference type="EMBL" id="KAL1224563.1"/>
    </source>
</evidence>
<dbReference type="Gene3D" id="3.30.420.10">
    <property type="entry name" value="Ribonuclease H-like superfamily/Ribonuclease H"/>
    <property type="match status" value="1"/>
</dbReference>
<dbReference type="InterPro" id="IPR002156">
    <property type="entry name" value="RNaseH_domain"/>
</dbReference>
<dbReference type="InterPro" id="IPR052929">
    <property type="entry name" value="RNase_H-like_EbsB-rel"/>
</dbReference>
<dbReference type="EMBL" id="JBANAX010000050">
    <property type="protein sequence ID" value="KAL1224563.1"/>
    <property type="molecule type" value="Genomic_DNA"/>
</dbReference>
<dbReference type="PANTHER" id="PTHR47074:SF49">
    <property type="entry name" value="POLYNUCLEOTIDYL TRANSFERASE, RIBONUCLEASE H-LIKE SUPERFAMILY PROTEIN"/>
    <property type="match status" value="1"/>
</dbReference>
<comment type="caution">
    <text evidence="3">The sequence shown here is derived from an EMBL/GenBank/DDBJ whole genome shotgun (WGS) entry which is preliminary data.</text>
</comment>
<dbReference type="InterPro" id="IPR036397">
    <property type="entry name" value="RNaseH_sf"/>
</dbReference>
<dbReference type="Pfam" id="PF13456">
    <property type="entry name" value="RVT_3"/>
    <property type="match status" value="1"/>
</dbReference>
<feature type="region of interest" description="Disordered" evidence="1">
    <location>
        <begin position="226"/>
        <end position="247"/>
    </location>
</feature>
<protein>
    <recommendedName>
        <fullName evidence="2">RNase H type-1 domain-containing protein</fullName>
    </recommendedName>
</protein>
<evidence type="ECO:0000256" key="1">
    <source>
        <dbReference type="SAM" id="MobiDB-lite"/>
    </source>
</evidence>
<dbReference type="Proteomes" id="UP001558713">
    <property type="component" value="Unassembled WGS sequence"/>
</dbReference>
<feature type="domain" description="RNase H type-1" evidence="2">
    <location>
        <begin position="109"/>
        <end position="226"/>
    </location>
</feature>
<accession>A0ABD1C511</accession>
<evidence type="ECO:0000259" key="2">
    <source>
        <dbReference type="Pfam" id="PF13456"/>
    </source>
</evidence>
<sequence length="247" mass="28477">MGGFDAFSLYFNLSYLFNMGKSRILPQQIKRLFPWILWRIWKNRNLFLFEARAFHPLETQQKIEDDAEKWSMAQIVDNEREEEEKFDQETQRMWLPPPTSWFKCNIGIAWSKKKSMVGSAWVLRNEEGKVCLHSRRSFMGVKTKNEATLISILWAVNCMNAHHMNQVNFAVEASEMVGAVNRPKAWPSFSFQSNEILCSLEKMNAWKFTQEPHNANRGATLIAQSASNHPDSNPMWRPGGGGGAFVA</sequence>
<name>A0ABD1C511_CARAN</name>
<dbReference type="PANTHER" id="PTHR47074">
    <property type="entry name" value="BNAC02G40300D PROTEIN"/>
    <property type="match status" value="1"/>
</dbReference>
<keyword evidence="4" id="KW-1185">Reference proteome</keyword>
<proteinExistence type="predicted"/>
<organism evidence="3 4">
    <name type="scientific">Cardamine amara subsp. amara</name>
    <dbReference type="NCBI Taxonomy" id="228776"/>
    <lineage>
        <taxon>Eukaryota</taxon>
        <taxon>Viridiplantae</taxon>
        <taxon>Streptophyta</taxon>
        <taxon>Embryophyta</taxon>
        <taxon>Tracheophyta</taxon>
        <taxon>Spermatophyta</taxon>
        <taxon>Magnoliopsida</taxon>
        <taxon>eudicotyledons</taxon>
        <taxon>Gunneridae</taxon>
        <taxon>Pentapetalae</taxon>
        <taxon>rosids</taxon>
        <taxon>malvids</taxon>
        <taxon>Brassicales</taxon>
        <taxon>Brassicaceae</taxon>
        <taxon>Cardamineae</taxon>
        <taxon>Cardamine</taxon>
    </lineage>
</organism>
<dbReference type="AlphaFoldDB" id="A0ABD1C511"/>
<evidence type="ECO:0000313" key="4">
    <source>
        <dbReference type="Proteomes" id="UP001558713"/>
    </source>
</evidence>
<reference evidence="3 4" key="1">
    <citation type="submission" date="2024-04" db="EMBL/GenBank/DDBJ databases">
        <title>Genome assembly C_amara_ONT_v2.</title>
        <authorList>
            <person name="Yant L."/>
            <person name="Moore C."/>
            <person name="Slenker M."/>
        </authorList>
    </citation>
    <scope>NUCLEOTIDE SEQUENCE [LARGE SCALE GENOMIC DNA]</scope>
    <source>
        <tissue evidence="3">Leaf</tissue>
    </source>
</reference>
<feature type="compositionally biased region" description="Gly residues" evidence="1">
    <location>
        <begin position="238"/>
        <end position="247"/>
    </location>
</feature>